<dbReference type="PROSITE" id="PS51178">
    <property type="entry name" value="PASTA"/>
    <property type="match status" value="2"/>
</dbReference>
<keyword evidence="8" id="KW-1133">Transmembrane helix</keyword>
<evidence type="ECO:0000256" key="5">
    <source>
        <dbReference type="ARBA" id="ARBA00023136"/>
    </source>
</evidence>
<feature type="transmembrane region" description="Helical" evidence="8">
    <location>
        <begin position="9"/>
        <end position="31"/>
    </location>
</feature>
<dbReference type="InterPro" id="IPR005311">
    <property type="entry name" value="PBP_dimer"/>
</dbReference>
<sequence length="753" mass="84832">MRKLNQNSIVLIFVVTLFSALFLLIVGRFMYIQVTGEVHSVDLVDYADKFRDMDHNLSAERGKIVDRTGMVLADNKPTYRLYAVLDEDFSKNSPTTLHVENFEKTAKKLAPHINKTEEEIYDILTNGAENDRFQVEFGRESTHLSEDEMQKIESLDLTGLNFERSMERYYPNGSFASHVIGFTDLNDEGDPVGAYGVEEEFDDSLQGIPGNVQYQRDKYGYKLRNAEETVKPPDHGDDVYLTLDQKIQTFLEDAMTTVQNEYNPSRIMAAVMDPKTGEILAMSNRPSFNPNTRENIENWYNDVIAYPFEPGSTLKMFTMAAAIEEGVYNGDETYESGRYRINENFRYVNDYNNRGWGTITYDEGFRRSSNVAMVKLLWEKLGPDKYLEYLKEFNLDRKTGIDLTGEQLGEISYRYPSDQLSTSFGQGSTFTPIQLMKAATMFANEGEMKKPYMISSVIDSASGKVLQENTSETVGQPISAETANHVKKLMEDVVTEEDGTGKRFRLENFTTFGKTGTAQIPDPDSAGYMNGAENYIFSFLGMAPKEEPELMMYIAVKQPEVNHYSEGGDPVSYIYRTVMENSLHYLEVEPDREQTNFAEPILIEDVAGKNVKDVEKKLSDEGVNVVVIGNGDTIKSVSPSEGSEILPNQKVIIKTEGKNTVPDLEGWTLRDVLRLGEVMSVDVDFVGTGFVTEQNIAPNGQIKEGGRLVVELSNQDSNQENDEDSEDSTQENSGQTSDQEESGENSEVETEQE</sequence>
<dbReference type="CDD" id="cd06576">
    <property type="entry name" value="PASTA_Pbp2x-like_1"/>
    <property type="match status" value="1"/>
</dbReference>
<dbReference type="GO" id="GO:0005886">
    <property type="term" value="C:plasma membrane"/>
    <property type="evidence" value="ECO:0007669"/>
    <property type="project" value="TreeGrafter"/>
</dbReference>
<reference evidence="10 11" key="1">
    <citation type="submission" date="2017-06" db="EMBL/GenBank/DDBJ databases">
        <title>the draft geome sequence of Illustriluteabacillus marina B3227.</title>
        <authorList>
            <person name="He R.-H."/>
            <person name="Du Z.-J."/>
        </authorList>
    </citation>
    <scope>NUCLEOTIDE SEQUENCE [LARGE SCALE GENOMIC DNA]</scope>
    <source>
        <strain evidence="10 11">B3227</strain>
    </source>
</reference>
<dbReference type="GO" id="GO:0008658">
    <property type="term" value="F:penicillin binding"/>
    <property type="evidence" value="ECO:0007669"/>
    <property type="project" value="InterPro"/>
</dbReference>
<dbReference type="GO" id="GO:0071555">
    <property type="term" value="P:cell wall organization"/>
    <property type="evidence" value="ECO:0007669"/>
    <property type="project" value="TreeGrafter"/>
</dbReference>
<keyword evidence="8" id="KW-0812">Transmembrane</keyword>
<dbReference type="GO" id="GO:0009252">
    <property type="term" value="P:peptidoglycan biosynthetic process"/>
    <property type="evidence" value="ECO:0007669"/>
    <property type="project" value="UniProtKB-UniPathway"/>
</dbReference>
<feature type="domain" description="PASTA" evidence="9">
    <location>
        <begin position="655"/>
        <end position="714"/>
    </location>
</feature>
<dbReference type="GO" id="GO:0009002">
    <property type="term" value="F:serine-type D-Ala-D-Ala carboxypeptidase activity"/>
    <property type="evidence" value="ECO:0007669"/>
    <property type="project" value="UniProtKB-EC"/>
</dbReference>
<keyword evidence="11" id="KW-1185">Reference proteome</keyword>
<dbReference type="InterPro" id="IPR012338">
    <property type="entry name" value="Beta-lactam/transpept-like"/>
</dbReference>
<comment type="caution">
    <text evidence="10">The sequence shown here is derived from an EMBL/GenBank/DDBJ whole genome shotgun (WGS) entry which is preliminary data.</text>
</comment>
<dbReference type="PANTHER" id="PTHR30627:SF26">
    <property type="entry name" value="PENICILLIN-BINDING PROTEIN 2B"/>
    <property type="match status" value="1"/>
</dbReference>
<feature type="region of interest" description="Disordered" evidence="7">
    <location>
        <begin position="710"/>
        <end position="753"/>
    </location>
</feature>
<dbReference type="OrthoDB" id="9804124at2"/>
<dbReference type="InterPro" id="IPR001460">
    <property type="entry name" value="PCN-bd_Tpept"/>
</dbReference>
<dbReference type="Gene3D" id="3.90.1310.10">
    <property type="entry name" value="Penicillin-binding protein 2a (Domain 2)"/>
    <property type="match status" value="1"/>
</dbReference>
<keyword evidence="5 8" id="KW-0472">Membrane</keyword>
<dbReference type="Proteomes" id="UP000243524">
    <property type="component" value="Unassembled WGS sequence"/>
</dbReference>
<evidence type="ECO:0000256" key="4">
    <source>
        <dbReference type="ARBA" id="ARBA00012448"/>
    </source>
</evidence>
<dbReference type="SMART" id="SM00740">
    <property type="entry name" value="PASTA"/>
    <property type="match status" value="2"/>
</dbReference>
<comment type="subcellular location">
    <subcellularLocation>
        <location evidence="1">Membrane</location>
    </subcellularLocation>
</comment>
<evidence type="ECO:0000259" key="9">
    <source>
        <dbReference type="PROSITE" id="PS51178"/>
    </source>
</evidence>
<evidence type="ECO:0000256" key="6">
    <source>
        <dbReference type="ARBA" id="ARBA00034000"/>
    </source>
</evidence>
<feature type="compositionally biased region" description="Acidic residues" evidence="7">
    <location>
        <begin position="738"/>
        <end position="753"/>
    </location>
</feature>
<dbReference type="AlphaFoldDB" id="A0A2I0QW17"/>
<name>A0A2I0QW17_9BACI</name>
<dbReference type="Gene3D" id="3.40.710.10">
    <property type="entry name" value="DD-peptidase/beta-lactamase superfamily"/>
    <property type="match status" value="1"/>
</dbReference>
<gene>
    <name evidence="10" type="ORF">CEY16_01895</name>
</gene>
<dbReference type="InterPro" id="IPR050515">
    <property type="entry name" value="Beta-lactam/transpept"/>
</dbReference>
<evidence type="ECO:0000256" key="1">
    <source>
        <dbReference type="ARBA" id="ARBA00004370"/>
    </source>
</evidence>
<dbReference type="Pfam" id="PF03717">
    <property type="entry name" value="PBP_dimer"/>
    <property type="match status" value="1"/>
</dbReference>
<dbReference type="InterPro" id="IPR005543">
    <property type="entry name" value="PASTA_dom"/>
</dbReference>
<dbReference type="PANTHER" id="PTHR30627">
    <property type="entry name" value="PEPTIDOGLYCAN D,D-TRANSPEPTIDASE"/>
    <property type="match status" value="1"/>
</dbReference>
<comment type="pathway">
    <text evidence="2">Cell wall biogenesis; peptidoglycan biosynthesis.</text>
</comment>
<dbReference type="CDD" id="cd06575">
    <property type="entry name" value="PASTA_Pbp2x-like_2"/>
    <property type="match status" value="1"/>
</dbReference>
<evidence type="ECO:0000313" key="10">
    <source>
        <dbReference type="EMBL" id="PKR78533.1"/>
    </source>
</evidence>
<dbReference type="Gene3D" id="3.30.70.2110">
    <property type="match status" value="1"/>
</dbReference>
<evidence type="ECO:0000256" key="3">
    <source>
        <dbReference type="ARBA" id="ARBA00007171"/>
    </source>
</evidence>
<evidence type="ECO:0000256" key="2">
    <source>
        <dbReference type="ARBA" id="ARBA00004752"/>
    </source>
</evidence>
<dbReference type="EC" id="3.4.16.4" evidence="4"/>
<dbReference type="InterPro" id="IPR036138">
    <property type="entry name" value="PBP_dimer_sf"/>
</dbReference>
<dbReference type="SUPFAM" id="SSF56519">
    <property type="entry name" value="Penicillin binding protein dimerisation domain"/>
    <property type="match status" value="1"/>
</dbReference>
<feature type="compositionally biased region" description="Acidic residues" evidence="7">
    <location>
        <begin position="719"/>
        <end position="729"/>
    </location>
</feature>
<evidence type="ECO:0000313" key="11">
    <source>
        <dbReference type="Proteomes" id="UP000243524"/>
    </source>
</evidence>
<evidence type="ECO:0000256" key="8">
    <source>
        <dbReference type="SAM" id="Phobius"/>
    </source>
</evidence>
<comment type="catalytic activity">
    <reaction evidence="6">
        <text>Preferential cleavage: (Ac)2-L-Lys-D-Ala-|-D-Ala. Also transpeptidation of peptidyl-alanyl moieties that are N-acyl substituents of D-alanine.</text>
        <dbReference type="EC" id="3.4.16.4"/>
    </reaction>
</comment>
<dbReference type="RefSeq" id="WP_101330277.1">
    <property type="nucleotide sequence ID" value="NZ_PJNH01000001.1"/>
</dbReference>
<dbReference type="UniPathway" id="UPA00219"/>
<feature type="domain" description="PASTA" evidence="9">
    <location>
        <begin position="597"/>
        <end position="654"/>
    </location>
</feature>
<dbReference type="SUPFAM" id="SSF54184">
    <property type="entry name" value="Penicillin-binding protein 2x (pbp-2x), c-terminal domain"/>
    <property type="match status" value="2"/>
</dbReference>
<dbReference type="Pfam" id="PF03793">
    <property type="entry name" value="PASTA"/>
    <property type="match status" value="2"/>
</dbReference>
<comment type="similarity">
    <text evidence="3">Belongs to the transpeptidase family.</text>
</comment>
<evidence type="ECO:0000256" key="7">
    <source>
        <dbReference type="SAM" id="MobiDB-lite"/>
    </source>
</evidence>
<dbReference type="Pfam" id="PF00905">
    <property type="entry name" value="Transpeptidase"/>
    <property type="match status" value="1"/>
</dbReference>
<accession>A0A2I0QW17</accession>
<organism evidence="10 11">
    <name type="scientific">Halalkalibacillus sediminis</name>
    <dbReference type="NCBI Taxonomy" id="2018042"/>
    <lineage>
        <taxon>Bacteria</taxon>
        <taxon>Bacillati</taxon>
        <taxon>Bacillota</taxon>
        <taxon>Bacilli</taxon>
        <taxon>Bacillales</taxon>
        <taxon>Bacillaceae</taxon>
        <taxon>Halalkalibacillus</taxon>
    </lineage>
</organism>
<dbReference type="EMBL" id="PJNH01000001">
    <property type="protein sequence ID" value="PKR78533.1"/>
    <property type="molecule type" value="Genomic_DNA"/>
</dbReference>
<proteinExistence type="inferred from homology"/>
<protein>
    <recommendedName>
        <fullName evidence="4">serine-type D-Ala-D-Ala carboxypeptidase</fullName>
        <ecNumber evidence="4">3.4.16.4</ecNumber>
    </recommendedName>
</protein>
<dbReference type="SUPFAM" id="SSF56601">
    <property type="entry name" value="beta-lactamase/transpeptidase-like"/>
    <property type="match status" value="1"/>
</dbReference>